<keyword evidence="2" id="KW-1185">Reference proteome</keyword>
<dbReference type="EMBL" id="OCNH01000001">
    <property type="protein sequence ID" value="SOD77993.1"/>
    <property type="molecule type" value="Genomic_DNA"/>
</dbReference>
<dbReference type="AlphaFoldDB" id="A0A286F499"/>
<evidence type="ECO:0000313" key="1">
    <source>
        <dbReference type="EMBL" id="SOD77993.1"/>
    </source>
</evidence>
<accession>A0A286F499</accession>
<reference evidence="2" key="1">
    <citation type="submission" date="2017-09" db="EMBL/GenBank/DDBJ databases">
        <authorList>
            <person name="Varghese N."/>
            <person name="Submissions S."/>
        </authorList>
    </citation>
    <scope>NUCLEOTIDE SEQUENCE [LARGE SCALE GENOMIC DNA]</scope>
    <source>
        <strain evidence="2">DSM 29961</strain>
    </source>
</reference>
<name>A0A286F499_9BACT</name>
<organism evidence="1 2">
    <name type="scientific">Spirosoma fluviale</name>
    <dbReference type="NCBI Taxonomy" id="1597977"/>
    <lineage>
        <taxon>Bacteria</taxon>
        <taxon>Pseudomonadati</taxon>
        <taxon>Bacteroidota</taxon>
        <taxon>Cytophagia</taxon>
        <taxon>Cytophagales</taxon>
        <taxon>Cytophagaceae</taxon>
        <taxon>Spirosoma</taxon>
    </lineage>
</organism>
<proteinExistence type="predicted"/>
<sequence>MWKNVPALGRAKVSLKDQRGCLFWDIIYQIGDITAKRVALYTK</sequence>
<evidence type="ECO:0000313" key="2">
    <source>
        <dbReference type="Proteomes" id="UP000219452"/>
    </source>
</evidence>
<protein>
    <submittedName>
        <fullName evidence="1">Uncharacterized protein</fullName>
    </submittedName>
</protein>
<dbReference type="Proteomes" id="UP000219452">
    <property type="component" value="Unassembled WGS sequence"/>
</dbReference>
<gene>
    <name evidence="1" type="ORF">SAMN06269250_0237</name>
</gene>